<dbReference type="PANTHER" id="PTHR42834">
    <property type="entry name" value="ENDONUCLEASE/EXONUCLEASE/PHOSPHATASE FAMILY PROTEIN (AFU_ORTHOLOGUE AFUA_3G09210)"/>
    <property type="match status" value="1"/>
</dbReference>
<dbReference type="AlphaFoldDB" id="M9RTB8"/>
<evidence type="ECO:0000313" key="2">
    <source>
        <dbReference type="EMBL" id="AGI73075.1"/>
    </source>
</evidence>
<evidence type="ECO:0000313" key="3">
    <source>
        <dbReference type="Proteomes" id="UP000004688"/>
    </source>
</evidence>
<proteinExistence type="predicted"/>
<dbReference type="InterPro" id="IPR036691">
    <property type="entry name" value="Endo/exonu/phosph_ase_sf"/>
</dbReference>
<dbReference type="RefSeq" id="WP_015496100.1">
    <property type="nucleotide sequence ID" value="NC_020908.1"/>
</dbReference>
<dbReference type="STRING" id="391616.OA238_c30700"/>
<dbReference type="EMBL" id="CP003742">
    <property type="protein sequence ID" value="AGI73075.1"/>
    <property type="molecule type" value="Genomic_DNA"/>
</dbReference>
<accession>M9RTB8</accession>
<dbReference type="KEGG" id="oar:OA238_c30700"/>
<organism evidence="2 3">
    <name type="scientific">Octadecabacter arcticus 238</name>
    <dbReference type="NCBI Taxonomy" id="391616"/>
    <lineage>
        <taxon>Bacteria</taxon>
        <taxon>Pseudomonadati</taxon>
        <taxon>Pseudomonadota</taxon>
        <taxon>Alphaproteobacteria</taxon>
        <taxon>Rhodobacterales</taxon>
        <taxon>Roseobacteraceae</taxon>
        <taxon>Octadecabacter</taxon>
    </lineage>
</organism>
<reference evidence="2 3" key="1">
    <citation type="journal article" date="2013" name="PLoS ONE">
        <title>Poles Apart: Arctic and Antarctic Octadecabacter strains Share High Genome Plasticity and a New Type of Xanthorhodopsin.</title>
        <authorList>
            <person name="Vollmers J."/>
            <person name="Voget S."/>
            <person name="Dietrich S."/>
            <person name="Gollnow K."/>
            <person name="Smits M."/>
            <person name="Meyer K."/>
            <person name="Brinkhoff T."/>
            <person name="Simon M."/>
            <person name="Daniel R."/>
        </authorList>
    </citation>
    <scope>NUCLEOTIDE SEQUENCE [LARGE SCALE GENOMIC DNA]</scope>
    <source>
        <strain evidence="2 3">238</strain>
    </source>
</reference>
<evidence type="ECO:0000259" key="1">
    <source>
        <dbReference type="Pfam" id="PF03372"/>
    </source>
</evidence>
<gene>
    <name evidence="2" type="ORF">OA238_c30700</name>
</gene>
<dbReference type="HOGENOM" id="CLU_056923_0_0_5"/>
<protein>
    <recommendedName>
        <fullName evidence="1">Endonuclease/exonuclease/phosphatase domain-containing protein</fullName>
    </recommendedName>
</protein>
<dbReference type="OrthoDB" id="833328at2"/>
<feature type="domain" description="Endonuclease/exonuclease/phosphatase" evidence="1">
    <location>
        <begin position="39"/>
        <end position="265"/>
    </location>
</feature>
<dbReference type="PANTHER" id="PTHR42834:SF1">
    <property type="entry name" value="ENDONUCLEASE_EXONUCLEASE_PHOSPHATASE FAMILY PROTEIN (AFU_ORTHOLOGUE AFUA_3G09210)"/>
    <property type="match status" value="1"/>
</dbReference>
<sequence length="404" mass="45121">MTRFTIASFNVKNLIGADKVYYKFQSYTPEESAWKQDWMAEQLLTMDADIVGFQEIFEQDALRDVIAHADSLGQTSNDAAIPDPSQRYHRKAIFRKLAYTPYGTTGLAFAPNSADTGEAGQRRPGVAIVSRFGFVGMPEIIQDLPEPVDIPFSALRGADNPDDAGHYRLRRLSRPILKARIPVDGQTITVFNCHLKSKLGEHVTPAGAEFSPASDLTNYDPVARALGSLPAALRRMAEAWVLRREIIAELDAGNPVMVRGDFNDGEHAVSSEIISGETPFKNYAWMLRHDAKTSRDRYSDAQNEQITEDINRVRLHSAEKMFVRKSARDMVYTSAFGGTFESIDQIYMSRHFHPDYANKIGEMEYFSVLNDHLTDGSHPEAPYNKLASDHGQIIAHMVMDGVGS</sequence>
<dbReference type="Gene3D" id="3.60.10.10">
    <property type="entry name" value="Endonuclease/exonuclease/phosphatase"/>
    <property type="match status" value="1"/>
</dbReference>
<dbReference type="InterPro" id="IPR005135">
    <property type="entry name" value="Endo/exonuclease/phosphatase"/>
</dbReference>
<keyword evidence="3" id="KW-1185">Reference proteome</keyword>
<dbReference type="Proteomes" id="UP000004688">
    <property type="component" value="Chromosome"/>
</dbReference>
<name>M9RTB8_9RHOB</name>
<dbReference type="GO" id="GO:0003824">
    <property type="term" value="F:catalytic activity"/>
    <property type="evidence" value="ECO:0007669"/>
    <property type="project" value="InterPro"/>
</dbReference>
<dbReference type="Pfam" id="PF03372">
    <property type="entry name" value="Exo_endo_phos"/>
    <property type="match status" value="1"/>
</dbReference>
<dbReference type="SUPFAM" id="SSF56219">
    <property type="entry name" value="DNase I-like"/>
    <property type="match status" value="1"/>
</dbReference>
<dbReference type="eggNOG" id="COG2374">
    <property type="taxonomic scope" value="Bacteria"/>
</dbReference>